<evidence type="ECO:0000313" key="2">
    <source>
        <dbReference type="EMBL" id="KAJ4394258.1"/>
    </source>
</evidence>
<keyword evidence="1" id="KW-0732">Signal</keyword>
<gene>
    <name evidence="2" type="ORF">N0V93_003475</name>
</gene>
<accession>A0A9W9D027</accession>
<dbReference type="PANTHER" id="PTHR39599">
    <property type="entry name" value="GPI-ANCHORED PROTEIN (EUROFUNG)-RELATED-RELATED"/>
    <property type="match status" value="1"/>
</dbReference>
<name>A0A9W9D027_9PEZI</name>
<evidence type="ECO:0000313" key="3">
    <source>
        <dbReference type="Proteomes" id="UP001140453"/>
    </source>
</evidence>
<dbReference type="PANTHER" id="PTHR39599:SF1">
    <property type="entry name" value="GPI-ANCHORED PROTEIN (EUROFUNG)"/>
    <property type="match status" value="1"/>
</dbReference>
<comment type="caution">
    <text evidence="2">The sequence shown here is derived from an EMBL/GenBank/DDBJ whole genome shotgun (WGS) entry which is preliminary data.</text>
</comment>
<reference evidence="2" key="1">
    <citation type="submission" date="2022-10" db="EMBL/GenBank/DDBJ databases">
        <title>Tapping the CABI collections for fungal endophytes: first genome assemblies for Collariella, Neodidymelliopsis, Ascochyta clinopodiicola, Didymella pomorum, Didymosphaeria variabile, Neocosmospora piperis and Neocucurbitaria cava.</title>
        <authorList>
            <person name="Hill R."/>
        </authorList>
    </citation>
    <scope>NUCLEOTIDE SEQUENCE</scope>
    <source>
        <strain evidence="2">IMI 355082</strain>
    </source>
</reference>
<proteinExistence type="predicted"/>
<evidence type="ECO:0000256" key="1">
    <source>
        <dbReference type="SAM" id="SignalP"/>
    </source>
</evidence>
<dbReference type="OrthoDB" id="5410926at2759"/>
<evidence type="ECO:0008006" key="4">
    <source>
        <dbReference type="Google" id="ProtNLM"/>
    </source>
</evidence>
<organism evidence="2 3">
    <name type="scientific">Gnomoniopsis smithogilvyi</name>
    <dbReference type="NCBI Taxonomy" id="1191159"/>
    <lineage>
        <taxon>Eukaryota</taxon>
        <taxon>Fungi</taxon>
        <taxon>Dikarya</taxon>
        <taxon>Ascomycota</taxon>
        <taxon>Pezizomycotina</taxon>
        <taxon>Sordariomycetes</taxon>
        <taxon>Sordariomycetidae</taxon>
        <taxon>Diaporthales</taxon>
        <taxon>Gnomoniaceae</taxon>
        <taxon>Gnomoniopsis</taxon>
    </lineage>
</organism>
<sequence length="254" mass="25286">MRRKSLLPIPIRRLVLLFTLFPSTLASAQPPQPFLPAQTPTAVRRYHAAPVEALFPRQTTTGCISGTYSCADQGSAFSGICCANGQACSLDAQNSPACCPSGDVCTGTAPSSYRAPSTTSASFVANQYFSFPYIVTSFSNAAACSRAVSQCSANYAACTADLEGAGGGVTVVVGGSTTISGSAATTFPTSTATSLCSSLSSVACFGIQSSVCTAGSTGVFSVGSANAAARPTGVPCVGVVAGMAAGVGFGMLGI</sequence>
<feature type="signal peptide" evidence="1">
    <location>
        <begin position="1"/>
        <end position="28"/>
    </location>
</feature>
<dbReference type="EMBL" id="JAPEVB010000002">
    <property type="protein sequence ID" value="KAJ4394258.1"/>
    <property type="molecule type" value="Genomic_DNA"/>
</dbReference>
<keyword evidence="3" id="KW-1185">Reference proteome</keyword>
<feature type="chain" id="PRO_5040847194" description="Gpi-anchored protein" evidence="1">
    <location>
        <begin position="29"/>
        <end position="254"/>
    </location>
</feature>
<dbReference type="AlphaFoldDB" id="A0A9W9D027"/>
<protein>
    <recommendedName>
        <fullName evidence="4">Gpi-anchored protein</fullName>
    </recommendedName>
</protein>
<dbReference type="Proteomes" id="UP001140453">
    <property type="component" value="Unassembled WGS sequence"/>
</dbReference>